<accession>A0ACB9YVL0</accession>
<evidence type="ECO:0000313" key="1">
    <source>
        <dbReference type="EMBL" id="KAI4863238.1"/>
    </source>
</evidence>
<dbReference type="Proteomes" id="UP001497700">
    <property type="component" value="Unassembled WGS sequence"/>
</dbReference>
<organism evidence="1 2">
    <name type="scientific">Hypoxylon rubiginosum</name>
    <dbReference type="NCBI Taxonomy" id="110542"/>
    <lineage>
        <taxon>Eukaryota</taxon>
        <taxon>Fungi</taxon>
        <taxon>Dikarya</taxon>
        <taxon>Ascomycota</taxon>
        <taxon>Pezizomycotina</taxon>
        <taxon>Sordariomycetes</taxon>
        <taxon>Xylariomycetidae</taxon>
        <taxon>Xylariales</taxon>
        <taxon>Hypoxylaceae</taxon>
        <taxon>Hypoxylon</taxon>
    </lineage>
</organism>
<keyword evidence="2" id="KW-1185">Reference proteome</keyword>
<sequence length="317" mass="36642">MPENPYEPAFARMPFNSLDEKEFYRYNHPSHMLYHGFEPGRWIDEYRYICNPDSWTFDPRPTYSNAPRAHGFSSHHTDDIWTRYDSSLPRSRQYSGLSRSAYRECGKTSISNQYKDERDTRVSTNSSRRSKKRAFPGFDSLGIEREQPKRNKKHNPSSSQKKVNESKTIDKTKALPEKPVTLEDALKSPTPPSSIGNPSSPLKVPKASPKIKLPRHRVPEVATDEETDERDKNLASPEEGKLSATVRERWRQRRAQDKCNRQPIESAEKACLWNGQGDRNYHRRGVSGKPLEEVPPRSSSIGFYSHFTIGRKMPFKE</sequence>
<comment type="caution">
    <text evidence="1">The sequence shown here is derived from an EMBL/GenBank/DDBJ whole genome shotgun (WGS) entry which is preliminary data.</text>
</comment>
<dbReference type="EMBL" id="MU393508">
    <property type="protein sequence ID" value="KAI4863238.1"/>
    <property type="molecule type" value="Genomic_DNA"/>
</dbReference>
<reference evidence="1 2" key="1">
    <citation type="journal article" date="2022" name="New Phytol.">
        <title>Ecological generalism drives hyperdiversity of secondary metabolite gene clusters in xylarialean endophytes.</title>
        <authorList>
            <person name="Franco M.E.E."/>
            <person name="Wisecaver J.H."/>
            <person name="Arnold A.E."/>
            <person name="Ju Y.M."/>
            <person name="Slot J.C."/>
            <person name="Ahrendt S."/>
            <person name="Moore L.P."/>
            <person name="Eastman K.E."/>
            <person name="Scott K."/>
            <person name="Konkel Z."/>
            <person name="Mondo S.J."/>
            <person name="Kuo A."/>
            <person name="Hayes R.D."/>
            <person name="Haridas S."/>
            <person name="Andreopoulos B."/>
            <person name="Riley R."/>
            <person name="LaButti K."/>
            <person name="Pangilinan J."/>
            <person name="Lipzen A."/>
            <person name="Amirebrahimi M."/>
            <person name="Yan J."/>
            <person name="Adam C."/>
            <person name="Keymanesh K."/>
            <person name="Ng V."/>
            <person name="Louie K."/>
            <person name="Northen T."/>
            <person name="Drula E."/>
            <person name="Henrissat B."/>
            <person name="Hsieh H.M."/>
            <person name="Youens-Clark K."/>
            <person name="Lutzoni F."/>
            <person name="Miadlikowska J."/>
            <person name="Eastwood D.C."/>
            <person name="Hamelin R.C."/>
            <person name="Grigoriev I.V."/>
            <person name="U'Ren J.M."/>
        </authorList>
    </citation>
    <scope>NUCLEOTIDE SEQUENCE [LARGE SCALE GENOMIC DNA]</scope>
    <source>
        <strain evidence="1 2">CBS 119005</strain>
    </source>
</reference>
<protein>
    <submittedName>
        <fullName evidence="1">Uncharacterized protein</fullName>
    </submittedName>
</protein>
<proteinExistence type="predicted"/>
<gene>
    <name evidence="1" type="ORF">F4820DRAFT_450209</name>
</gene>
<name>A0ACB9YVL0_9PEZI</name>
<evidence type="ECO:0000313" key="2">
    <source>
        <dbReference type="Proteomes" id="UP001497700"/>
    </source>
</evidence>